<accession>A0ACC3MX61</accession>
<name>A0ACC3MX61_9PEZI</name>
<organism evidence="1 2">
    <name type="scientific">Vermiconidia calcicola</name>
    <dbReference type="NCBI Taxonomy" id="1690605"/>
    <lineage>
        <taxon>Eukaryota</taxon>
        <taxon>Fungi</taxon>
        <taxon>Dikarya</taxon>
        <taxon>Ascomycota</taxon>
        <taxon>Pezizomycotina</taxon>
        <taxon>Dothideomycetes</taxon>
        <taxon>Dothideomycetidae</taxon>
        <taxon>Mycosphaerellales</taxon>
        <taxon>Extremaceae</taxon>
        <taxon>Vermiconidia</taxon>
    </lineage>
</organism>
<sequence length="552" mass="59506">MDPSHKEKNAQVDDASIENGATTEQDSIRNDKMSLQAFLACLALVSQFCAYISTLLMPSTVLSYIIADLGDDNPNYPWITISWNVCASVLVTVGGRLSDIFGRRWFLIIACVVALCGAVVGATGKSVNQMIASGVLFGLGGGIQEMAYAALQEIVPMNKRVLAIGCFEAAGCFGLLSPIIAYSLMARSGTWRSIYWYIFAIESLGLILVILFYKPPNFHTKHLKDGKNRWELVRQMDFVGFALFSLGCILFLIGVNWGGRQYEWSSAPVISTLVLGAALLVVLVFYEVYAPLKYPMLPTKLFKNIRGFSVLLVVCFVGGMLYYSMNVLWPRQSGLLFVPTDKPIIAGVYANMTRIVQTALIGSLASIGVNDRAQAIATIIVLAATITPPQLLSFAMISMGIDNQVDIGLANGLASTFRLMGGAVATAIYSAILANTFADRLPRKMQSVIQVNDVPASMVPDLLAAAGLNTAEAYEAVPGLTPETIGASQMAVKFAYVDAFKLVYLVALAFGGIAIVAASFTLTIPKEKKTTVRAINMENEKSGARAAEVKEV</sequence>
<proteinExistence type="predicted"/>
<gene>
    <name evidence="1" type="ORF">LTR37_013391</name>
</gene>
<protein>
    <submittedName>
        <fullName evidence="1">Uncharacterized protein</fullName>
    </submittedName>
</protein>
<comment type="caution">
    <text evidence="1">The sequence shown here is derived from an EMBL/GenBank/DDBJ whole genome shotgun (WGS) entry which is preliminary data.</text>
</comment>
<reference evidence="1" key="1">
    <citation type="submission" date="2023-07" db="EMBL/GenBank/DDBJ databases">
        <title>Black Yeasts Isolated from many extreme environments.</title>
        <authorList>
            <person name="Coleine C."/>
            <person name="Stajich J.E."/>
            <person name="Selbmann L."/>
        </authorList>
    </citation>
    <scope>NUCLEOTIDE SEQUENCE</scope>
    <source>
        <strain evidence="1">CCFEE 5714</strain>
    </source>
</reference>
<keyword evidence="2" id="KW-1185">Reference proteome</keyword>
<evidence type="ECO:0000313" key="1">
    <source>
        <dbReference type="EMBL" id="KAK3705230.1"/>
    </source>
</evidence>
<evidence type="ECO:0000313" key="2">
    <source>
        <dbReference type="Proteomes" id="UP001281147"/>
    </source>
</evidence>
<dbReference type="Proteomes" id="UP001281147">
    <property type="component" value="Unassembled WGS sequence"/>
</dbReference>
<dbReference type="EMBL" id="JAUTXU010000131">
    <property type="protein sequence ID" value="KAK3705230.1"/>
    <property type="molecule type" value="Genomic_DNA"/>
</dbReference>